<proteinExistence type="inferred from homology"/>
<evidence type="ECO:0000256" key="1">
    <source>
        <dbReference type="ARBA" id="ARBA00009670"/>
    </source>
</evidence>
<dbReference type="Proteomes" id="UP000007014">
    <property type="component" value="Chromosome 20"/>
</dbReference>
<dbReference type="InterPro" id="IPR050154">
    <property type="entry name" value="UbiB_kinase"/>
</dbReference>
<dbReference type="CDD" id="cd05121">
    <property type="entry name" value="ABC1_ADCK3-like"/>
    <property type="match status" value="1"/>
</dbReference>
<dbReference type="PROSITE" id="PS50011">
    <property type="entry name" value="PROTEIN_KINASE_DOM"/>
    <property type="match status" value="1"/>
</dbReference>
<dbReference type="PANTHER" id="PTHR10566">
    <property type="entry name" value="CHAPERONE-ACTIVITY OF BC1 COMPLEX CABC1 -RELATED"/>
    <property type="match status" value="1"/>
</dbReference>
<dbReference type="Pfam" id="PF03109">
    <property type="entry name" value="ABC1"/>
    <property type="match status" value="1"/>
</dbReference>
<comment type="similarity">
    <text evidence="1">Belongs to the protein kinase superfamily. ADCK protein kinase family.</text>
</comment>
<gene>
    <name evidence="4" type="ORF">CYME_CMT177C</name>
</gene>
<dbReference type="SUPFAM" id="SSF56112">
    <property type="entry name" value="Protein kinase-like (PK-like)"/>
    <property type="match status" value="1"/>
</dbReference>
<keyword evidence="2" id="KW-0472">Membrane</keyword>
<evidence type="ECO:0000313" key="5">
    <source>
        <dbReference type="Proteomes" id="UP000007014"/>
    </source>
</evidence>
<protein>
    <recommendedName>
        <fullName evidence="3">Protein kinase domain-containing protein</fullName>
    </recommendedName>
</protein>
<dbReference type="PANTHER" id="PTHR10566:SF128">
    <property type="entry name" value="UBIB DOMAIN CONTAINING KINASE"/>
    <property type="match status" value="1"/>
</dbReference>
<feature type="transmembrane region" description="Helical" evidence="2">
    <location>
        <begin position="178"/>
        <end position="198"/>
    </location>
</feature>
<dbReference type="GO" id="GO:0004672">
    <property type="term" value="F:protein kinase activity"/>
    <property type="evidence" value="ECO:0007669"/>
    <property type="project" value="InterPro"/>
</dbReference>
<dbReference type="GeneID" id="16997691"/>
<evidence type="ECO:0000256" key="2">
    <source>
        <dbReference type="SAM" id="Phobius"/>
    </source>
</evidence>
<dbReference type="EMBL" id="AP006502">
    <property type="protein sequence ID" value="BAM83171.1"/>
    <property type="molecule type" value="Genomic_DNA"/>
</dbReference>
<dbReference type="KEGG" id="cme:CYME_CMT177C"/>
<name>M1UXH2_CYAM1</name>
<organism evidence="4 5">
    <name type="scientific">Cyanidioschyzon merolae (strain NIES-3377 / 10D)</name>
    <name type="common">Unicellular red alga</name>
    <dbReference type="NCBI Taxonomy" id="280699"/>
    <lineage>
        <taxon>Eukaryota</taxon>
        <taxon>Rhodophyta</taxon>
        <taxon>Bangiophyceae</taxon>
        <taxon>Cyanidiales</taxon>
        <taxon>Cyanidiaceae</taxon>
        <taxon>Cyanidioschyzon</taxon>
    </lineage>
</organism>
<dbReference type="InterPro" id="IPR000719">
    <property type="entry name" value="Prot_kinase_dom"/>
</dbReference>
<evidence type="ECO:0000313" key="4">
    <source>
        <dbReference type="EMBL" id="BAM83171.1"/>
    </source>
</evidence>
<dbReference type="eggNOG" id="KOG1235">
    <property type="taxonomic scope" value="Eukaryota"/>
</dbReference>
<sequence>MQFSGRDKGCCNPEPVNRVRAGARATLQAQPVHPQVPLTAFMLSQPVFWRAQPFAREVYFCGRWDCTGRRGLWRQRRKHAHLDQFWRVTKASLSETESVIVSAHSAPGTSNAIPMDVQQIQRRYRYTEEVEAGLRGWALVRQDWRRLRSWITRRGRAEFLHYDLQAFARFYRWRFDLVIARAAAVAFPLLLWFVRYRWRLRDPELRQALANEKGIRMDASSAAELRALAVDFGATAIKLGQTLSSRPDIVGPTFMVELQKLQDDVGPFPKEEAWALLRAELGAEAMHQLFGNGAFDASRMPEPVASASLGQVYRAQLSDSGMEVAVKVQRPRLHLDVPLDLLILRWLADKARKFFRLRSDLPAIVDEFGERLFEEMDYVHEAMNAERFRSLYARAPSLAANDATLRDKILVPHILWRYTTPYVLALEWINGLKPSQWEKQDALRLIRIGVASSLQQLLDDGFFHADPHPGNFLCSLPEGRLVYLDFGCMAELDADRRYHLIMAITHLINKEYAELSRDLVALDFLPPDVDPLPVSRALEEAFEASKRASNADAERGGRRATLTDLNFATLTSNLGRVAFAYPIRIPASLALVMRSLTALEGLALKYDPGFRIVDAAYPYVARRLLFAPTPALREAVQQVLLDTTTRRIRWNRLFTMIRQSSLALGGDGASSGENGSVFPDASSAASSSDMLRFRGVAGFAVDPFEPMSADAAWNLALEYLLSNEGFFLREGLLNEFVDIVDDLQLAFLQTLSRATFGIVPSSGEPNSARLRAIQELLLEQLLPPLPRELETTSQRFDLNTLRRNPNLLRLVVRELFQDSRMIMGKLLERQSVRFWQLLFQRAEKVLEREIELRKGEEEVSTGSPPS</sequence>
<dbReference type="OMA" id="NCERFRG"/>
<dbReference type="InterPro" id="IPR004147">
    <property type="entry name" value="ABC1_dom"/>
</dbReference>
<accession>M1UXH2</accession>
<keyword evidence="5" id="KW-1185">Reference proteome</keyword>
<dbReference type="RefSeq" id="XP_005539207.1">
    <property type="nucleotide sequence ID" value="XM_005539150.1"/>
</dbReference>
<dbReference type="OrthoDB" id="427480at2759"/>
<evidence type="ECO:0000259" key="3">
    <source>
        <dbReference type="PROSITE" id="PS50011"/>
    </source>
</evidence>
<dbReference type="InterPro" id="IPR011009">
    <property type="entry name" value="Kinase-like_dom_sf"/>
</dbReference>
<feature type="domain" description="Protein kinase" evidence="3">
    <location>
        <begin position="298"/>
        <end position="662"/>
    </location>
</feature>
<reference evidence="4 5" key="2">
    <citation type="journal article" date="2007" name="BMC Biol.">
        <title>A 100%-complete sequence reveals unusually simple genomic features in the hot-spring red alga Cyanidioschyzon merolae.</title>
        <authorList>
            <person name="Nozaki H."/>
            <person name="Takano H."/>
            <person name="Misumi O."/>
            <person name="Terasawa K."/>
            <person name="Matsuzaki M."/>
            <person name="Maruyama S."/>
            <person name="Nishida K."/>
            <person name="Yagisawa F."/>
            <person name="Yoshida Y."/>
            <person name="Fujiwara T."/>
            <person name="Takio S."/>
            <person name="Tamura K."/>
            <person name="Chung S.J."/>
            <person name="Nakamura S."/>
            <person name="Kuroiwa H."/>
            <person name="Tanaka K."/>
            <person name="Sato N."/>
            <person name="Kuroiwa T."/>
        </authorList>
    </citation>
    <scope>NUCLEOTIDE SEQUENCE [LARGE SCALE GENOMIC DNA]</scope>
    <source>
        <strain evidence="4 5">10D</strain>
    </source>
</reference>
<dbReference type="AlphaFoldDB" id="M1UXH2"/>
<keyword evidence="2" id="KW-0812">Transmembrane</keyword>
<keyword evidence="2" id="KW-1133">Transmembrane helix</keyword>
<reference evidence="4 5" key="1">
    <citation type="journal article" date="2004" name="Nature">
        <title>Genome sequence of the ultrasmall unicellular red alga Cyanidioschyzon merolae 10D.</title>
        <authorList>
            <person name="Matsuzaki M."/>
            <person name="Misumi O."/>
            <person name="Shin-i T."/>
            <person name="Maruyama S."/>
            <person name="Takahara M."/>
            <person name="Miyagishima S."/>
            <person name="Mori T."/>
            <person name="Nishida K."/>
            <person name="Yagisawa F."/>
            <person name="Nishida K."/>
            <person name="Yoshida Y."/>
            <person name="Nishimura Y."/>
            <person name="Nakao S."/>
            <person name="Kobayashi T."/>
            <person name="Momoyama Y."/>
            <person name="Higashiyama T."/>
            <person name="Minoda A."/>
            <person name="Sano M."/>
            <person name="Nomoto H."/>
            <person name="Oishi K."/>
            <person name="Hayashi H."/>
            <person name="Ohta F."/>
            <person name="Nishizaka S."/>
            <person name="Haga S."/>
            <person name="Miura S."/>
            <person name="Morishita T."/>
            <person name="Kabeya Y."/>
            <person name="Terasawa K."/>
            <person name="Suzuki Y."/>
            <person name="Ishii Y."/>
            <person name="Asakawa S."/>
            <person name="Takano H."/>
            <person name="Ohta N."/>
            <person name="Kuroiwa H."/>
            <person name="Tanaka K."/>
            <person name="Shimizu N."/>
            <person name="Sugano S."/>
            <person name="Sato N."/>
            <person name="Nozaki H."/>
            <person name="Ogasawara N."/>
            <person name="Kohara Y."/>
            <person name="Kuroiwa T."/>
        </authorList>
    </citation>
    <scope>NUCLEOTIDE SEQUENCE [LARGE SCALE GENOMIC DNA]</scope>
    <source>
        <strain evidence="4 5">10D</strain>
    </source>
</reference>
<dbReference type="GO" id="GO:0005524">
    <property type="term" value="F:ATP binding"/>
    <property type="evidence" value="ECO:0007669"/>
    <property type="project" value="InterPro"/>
</dbReference>
<dbReference type="Gramene" id="CMT177CT">
    <property type="protein sequence ID" value="CMT177CT"/>
    <property type="gene ID" value="CMT177C"/>
</dbReference>
<dbReference type="HOGENOM" id="CLU_006533_4_1_1"/>